<evidence type="ECO:0000313" key="3">
    <source>
        <dbReference type="Proteomes" id="UP000483820"/>
    </source>
</evidence>
<dbReference type="EMBL" id="WUAV01000002">
    <property type="protein sequence ID" value="KAF1767085.1"/>
    <property type="molecule type" value="Genomic_DNA"/>
</dbReference>
<evidence type="ECO:0000256" key="1">
    <source>
        <dbReference type="SAM" id="MobiDB-lite"/>
    </source>
</evidence>
<dbReference type="KEGG" id="crq:GCK72_007043"/>
<dbReference type="CTD" id="9803842"/>
<feature type="compositionally biased region" description="Low complexity" evidence="1">
    <location>
        <begin position="95"/>
        <end position="107"/>
    </location>
</feature>
<organism evidence="2 3">
    <name type="scientific">Caenorhabditis remanei</name>
    <name type="common">Caenorhabditis vulgaris</name>
    <dbReference type="NCBI Taxonomy" id="31234"/>
    <lineage>
        <taxon>Eukaryota</taxon>
        <taxon>Metazoa</taxon>
        <taxon>Ecdysozoa</taxon>
        <taxon>Nematoda</taxon>
        <taxon>Chromadorea</taxon>
        <taxon>Rhabditida</taxon>
        <taxon>Rhabditina</taxon>
        <taxon>Rhabditomorpha</taxon>
        <taxon>Rhabditoidea</taxon>
        <taxon>Rhabditidae</taxon>
        <taxon>Peloderinae</taxon>
        <taxon>Caenorhabditis</taxon>
    </lineage>
</organism>
<proteinExistence type="predicted"/>
<protein>
    <submittedName>
        <fullName evidence="2">Uncharacterized protein</fullName>
    </submittedName>
</protein>
<accession>A0A6A5HHX2</accession>
<reference evidence="2 3" key="1">
    <citation type="submission" date="2019-12" db="EMBL/GenBank/DDBJ databases">
        <title>Chromosome-level assembly of the Caenorhabditis remanei genome.</title>
        <authorList>
            <person name="Teterina A.A."/>
            <person name="Willis J.H."/>
            <person name="Phillips P.C."/>
        </authorList>
    </citation>
    <scope>NUCLEOTIDE SEQUENCE [LARGE SCALE GENOMIC DNA]</scope>
    <source>
        <strain evidence="2 3">PX506</strain>
        <tissue evidence="2">Whole organism</tissue>
    </source>
</reference>
<comment type="caution">
    <text evidence="2">The sequence shown here is derived from an EMBL/GenBank/DDBJ whole genome shotgun (WGS) entry which is preliminary data.</text>
</comment>
<dbReference type="RefSeq" id="XP_003109892.2">
    <property type="nucleotide sequence ID" value="XM_003109844.2"/>
</dbReference>
<dbReference type="GeneID" id="9803842"/>
<name>A0A6A5HHX2_CAERE</name>
<evidence type="ECO:0000313" key="2">
    <source>
        <dbReference type="EMBL" id="KAF1767085.1"/>
    </source>
</evidence>
<sequence>MNPANAQDQTAAAVIQKELEKRREIELLWRVAHKKNEVVKLHDDGPSAFKPVASKEKPAAQADLLDMFELVGCNEKPAPCPSTFEEPERQEAELSPSWSYSISSPSSEDNGIKKRI</sequence>
<gene>
    <name evidence="2" type="ORF">GCK72_007043</name>
</gene>
<feature type="region of interest" description="Disordered" evidence="1">
    <location>
        <begin position="76"/>
        <end position="116"/>
    </location>
</feature>
<dbReference type="Proteomes" id="UP000483820">
    <property type="component" value="Chromosome II"/>
</dbReference>
<dbReference type="AlphaFoldDB" id="A0A6A5HHX2"/>